<evidence type="ECO:0000313" key="2">
    <source>
        <dbReference type="Proteomes" id="UP000530654"/>
    </source>
</evidence>
<organism evidence="1 2">
    <name type="scientific">Rhizobium laguerreae</name>
    <dbReference type="NCBI Taxonomy" id="1076926"/>
    <lineage>
        <taxon>Bacteria</taxon>
        <taxon>Pseudomonadati</taxon>
        <taxon>Pseudomonadota</taxon>
        <taxon>Alphaproteobacteria</taxon>
        <taxon>Hyphomicrobiales</taxon>
        <taxon>Rhizobiaceae</taxon>
        <taxon>Rhizobium/Agrobacterium group</taxon>
        <taxon>Rhizobium</taxon>
    </lineage>
</organism>
<dbReference type="Proteomes" id="UP000530654">
    <property type="component" value="Unassembled WGS sequence"/>
</dbReference>
<dbReference type="EMBL" id="JABEQY010000008">
    <property type="protein sequence ID" value="NNH63803.1"/>
    <property type="molecule type" value="Genomic_DNA"/>
</dbReference>
<dbReference type="AlphaFoldDB" id="A0A7Y2R3Y8"/>
<evidence type="ECO:0000313" key="1">
    <source>
        <dbReference type="EMBL" id="NNH63803.1"/>
    </source>
</evidence>
<reference evidence="1 2" key="1">
    <citation type="submission" date="2020-04" db="EMBL/GenBank/DDBJ databases">
        <title>Rhizobium bacterial biofertilizers improve the content of phenolic compounds of Lactuca sativa L. under non-saline and saline-stress conditions.</title>
        <authorList>
            <person name="Ayuso-Calles M."/>
            <person name="Garcia-Estevez I."/>
            <person name="Jimenez-Gomez A."/>
            <person name="Flores-Felix J.D."/>
            <person name="Escribano-Bailon M."/>
            <person name="Rivas R."/>
        </authorList>
    </citation>
    <scope>NUCLEOTIDE SEQUENCE [LARGE SCALE GENOMIC DNA]</scope>
    <source>
        <strain evidence="1 2">GPTR02</strain>
    </source>
</reference>
<protein>
    <submittedName>
        <fullName evidence="1">Uncharacterized protein</fullName>
    </submittedName>
</protein>
<proteinExistence type="predicted"/>
<comment type="caution">
    <text evidence="1">The sequence shown here is derived from an EMBL/GenBank/DDBJ whole genome shotgun (WGS) entry which is preliminary data.</text>
</comment>
<accession>A0A7Y2R3Y8</accession>
<sequence>MDRRLRREAGLAAGTALFEKRNDRNQTIVANRAARSDVPGKKSTHATIYTHRMPAISSLANIAAPSLWREMDKFAPPPPYAKRRKNVLLNRHKLGPGNGMINGHE</sequence>
<dbReference type="RefSeq" id="WP_170258539.1">
    <property type="nucleotide sequence ID" value="NZ_JABEQY010000008.1"/>
</dbReference>
<gene>
    <name evidence="1" type="ORF">HLI17_10910</name>
</gene>
<name>A0A7Y2R3Y8_9HYPH</name>